<dbReference type="Proteomes" id="UP000267027">
    <property type="component" value="Unassembled WGS sequence"/>
</dbReference>
<dbReference type="Gene3D" id="3.10.20.90">
    <property type="entry name" value="Phosphatidylinositol 3-kinase Catalytic Subunit, Chain A, domain 1"/>
    <property type="match status" value="1"/>
</dbReference>
<dbReference type="GO" id="GO:0000422">
    <property type="term" value="P:autophagy of mitochondrion"/>
    <property type="evidence" value="ECO:0007669"/>
    <property type="project" value="TreeGrafter"/>
</dbReference>
<evidence type="ECO:0000313" key="7">
    <source>
        <dbReference type="Proteomes" id="UP000267027"/>
    </source>
</evidence>
<feature type="compositionally biased region" description="Low complexity" evidence="4">
    <location>
        <begin position="518"/>
        <end position="528"/>
    </location>
</feature>
<evidence type="ECO:0000259" key="5">
    <source>
        <dbReference type="Pfam" id="PF10377"/>
    </source>
</evidence>
<dbReference type="PANTHER" id="PTHR13222">
    <property type="entry name" value="RB1-INDUCIBLE COILED-COIL"/>
    <property type="match status" value="1"/>
</dbReference>
<dbReference type="Pfam" id="PF10377">
    <property type="entry name" value="ATG11"/>
    <property type="match status" value="1"/>
</dbReference>
<dbReference type="SUPFAM" id="SSF54236">
    <property type="entry name" value="Ubiquitin-like"/>
    <property type="match status" value="1"/>
</dbReference>
<dbReference type="GO" id="GO:0061709">
    <property type="term" value="P:reticulophagy"/>
    <property type="evidence" value="ECO:0007669"/>
    <property type="project" value="TreeGrafter"/>
</dbReference>
<dbReference type="InterPro" id="IPR029071">
    <property type="entry name" value="Ubiquitin-like_domsf"/>
</dbReference>
<evidence type="ECO:0000256" key="2">
    <source>
        <dbReference type="ARBA" id="ARBA00023054"/>
    </source>
</evidence>
<protein>
    <submittedName>
        <fullName evidence="8">ATG11 domain-containing protein</fullName>
    </submittedName>
</protein>
<dbReference type="GO" id="GO:0034517">
    <property type="term" value="P:ribophagy"/>
    <property type="evidence" value="ECO:0007669"/>
    <property type="project" value="TreeGrafter"/>
</dbReference>
<feature type="domain" description="Autophagy-related protein 11 C-terminal" evidence="5">
    <location>
        <begin position="961"/>
        <end position="1061"/>
    </location>
</feature>
<evidence type="ECO:0000313" key="8">
    <source>
        <dbReference type="WBParaSite" id="ACOC_0000710801-mRNA-1"/>
    </source>
</evidence>
<keyword evidence="2 3" id="KW-0175">Coiled coil</keyword>
<feature type="coiled-coil region" evidence="3">
    <location>
        <begin position="700"/>
        <end position="785"/>
    </location>
</feature>
<evidence type="ECO:0000313" key="6">
    <source>
        <dbReference type="EMBL" id="VDM58694.1"/>
    </source>
</evidence>
<dbReference type="InterPro" id="IPR019460">
    <property type="entry name" value="Atg11_C"/>
</dbReference>
<dbReference type="GO" id="GO:1990316">
    <property type="term" value="C:Atg1/ULK1 kinase complex"/>
    <property type="evidence" value="ECO:0007669"/>
    <property type="project" value="TreeGrafter"/>
</dbReference>
<feature type="compositionally biased region" description="Polar residues" evidence="4">
    <location>
        <begin position="566"/>
        <end position="578"/>
    </location>
</feature>
<dbReference type="GO" id="GO:0034727">
    <property type="term" value="P:piecemeal microautophagy of the nucleus"/>
    <property type="evidence" value="ECO:0007669"/>
    <property type="project" value="TreeGrafter"/>
</dbReference>
<evidence type="ECO:0000256" key="3">
    <source>
        <dbReference type="SAM" id="Coils"/>
    </source>
</evidence>
<dbReference type="EMBL" id="UYYA01004007">
    <property type="protein sequence ID" value="VDM58694.1"/>
    <property type="molecule type" value="Genomic_DNA"/>
</dbReference>
<dbReference type="GO" id="GO:0061723">
    <property type="term" value="P:glycophagy"/>
    <property type="evidence" value="ECO:0007669"/>
    <property type="project" value="TreeGrafter"/>
</dbReference>
<dbReference type="InterPro" id="IPR040040">
    <property type="entry name" value="ATG11"/>
</dbReference>
<dbReference type="AlphaFoldDB" id="A0A158PI33"/>
<evidence type="ECO:0000256" key="4">
    <source>
        <dbReference type="SAM" id="MobiDB-lite"/>
    </source>
</evidence>
<organism evidence="8">
    <name type="scientific">Angiostrongylus costaricensis</name>
    <name type="common">Nematode worm</name>
    <dbReference type="NCBI Taxonomy" id="334426"/>
    <lineage>
        <taxon>Eukaryota</taxon>
        <taxon>Metazoa</taxon>
        <taxon>Ecdysozoa</taxon>
        <taxon>Nematoda</taxon>
        <taxon>Chromadorea</taxon>
        <taxon>Rhabditida</taxon>
        <taxon>Rhabditina</taxon>
        <taxon>Rhabditomorpha</taxon>
        <taxon>Strongyloidea</taxon>
        <taxon>Metastrongylidae</taxon>
        <taxon>Angiostrongylus</taxon>
    </lineage>
</organism>
<dbReference type="PANTHER" id="PTHR13222:SF1">
    <property type="entry name" value="RB1-INDUCIBLE COILED-COIL PROTEIN 1"/>
    <property type="match status" value="1"/>
</dbReference>
<dbReference type="GO" id="GO:0019901">
    <property type="term" value="F:protein kinase binding"/>
    <property type="evidence" value="ECO:0007669"/>
    <property type="project" value="TreeGrafter"/>
</dbReference>
<dbReference type="GO" id="GO:0000045">
    <property type="term" value="P:autophagosome assembly"/>
    <property type="evidence" value="ECO:0007669"/>
    <property type="project" value="InterPro"/>
</dbReference>
<keyword evidence="7" id="KW-1185">Reference proteome</keyword>
<accession>A0A158PI33</accession>
<dbReference type="OMA" id="QPEFESW"/>
<sequence>MFIRERMEFFYIFNVASGHRFHVELSPHWTTLQLQETIRHLTGIRIDDQVLLRSGGEILDSDELIQCACPCNNADDPVYLFQRSSRYDKEDNRVWEQEINEITSIIDISIENAIRLEQNSDMHSVYLGIPQRARECRAASQTAIHSCARFAEEHRLIHQGWLALVNNMDNSITRLRKRAARFQHQVEKYRVSDSLRNERESCMFVLIQVQQQKEKAAALLQGFEEVMRELKQIRIPGSLLAHSRGNSDASHSDISLYAWISASDPEHTLRELVEQVDEQLKNFGKMDANSTVQNIEKVVELSKDTYDRLHHANNEVLVFEEKFTGLKQRLDLVRQIKEAPMIYTTAVSEVVRRTTFNKEFTSWHALHVEKSALFSEEESRIRLQFSTKMEKHFLRVLFQGMFDNLPLFYIKSLPKFDDYLPPIDVNYLRELANNVEELKQYMKMPSPQVFVRLGVRDPSIPSPVLPHVMRREESFFTADVAFSLSTLTRNFSSTNWLSTDDGVDSSPSALTTILMTKSPPSRIGSSSSLNMPTPSLNQLSMLGEEDELPSTSLAKSAPIQIPTPQPRQMSEKSSQFSTPDDHFNTTDPIEERQFTVDDLISRSQSFNETLKPTVVEILSISKDMLAFRADLIRNFDYFKENYTKLEELVGHTLTERVRQTVDSFETKLAEVKEENGVLSATLAKRDSDFENLRVLHEDQTALWSNELATKNAELDKLRNEAETLEAKVKTVKSETFKEGIIAMELEKNRLSTEYEEIIEAKDAEIRQLLKELEKKSAEIARLQSDPQSEAFRRNVTAEIRSELEKDSKNKLDLLTKGIVQKKDEVLTRIMKEMQYEAKLSQQEFNFSLKWLVAERDRLKDYIIKNSSEGRAFCEAVQNEIQSAIASSEGSLKFVYGTSIATQTEVPQLLSEGEKVYTSQPEDMRESALAFECLPELLESAGVSDYSSCSNNQRNEVQIQTKISLQSMDRMIAIQDIDIGSTVIAIWNNEHNSYMLFSSSSYNYFVKESSVLRLGLSTELSNVPRRNWILAKVSRLEFCIVRKADNRYHLPVNTKMYRVEVKPVDP</sequence>
<reference evidence="8" key="1">
    <citation type="submission" date="2016-04" db="UniProtKB">
        <authorList>
            <consortium name="WormBaseParasite"/>
        </authorList>
    </citation>
    <scope>IDENTIFICATION</scope>
</reference>
<name>A0A158PI33_ANGCS</name>
<proteinExistence type="predicted"/>
<feature type="compositionally biased region" description="Polar residues" evidence="4">
    <location>
        <begin position="529"/>
        <end position="540"/>
    </location>
</feature>
<dbReference type="GO" id="GO:0060090">
    <property type="term" value="F:molecular adaptor activity"/>
    <property type="evidence" value="ECO:0007669"/>
    <property type="project" value="TreeGrafter"/>
</dbReference>
<reference evidence="6 7" key="2">
    <citation type="submission" date="2018-11" db="EMBL/GenBank/DDBJ databases">
        <authorList>
            <consortium name="Pathogen Informatics"/>
        </authorList>
    </citation>
    <scope>NUCLEOTIDE SEQUENCE [LARGE SCALE GENOMIC DNA]</scope>
    <source>
        <strain evidence="6 7">Costa Rica</strain>
    </source>
</reference>
<evidence type="ECO:0000256" key="1">
    <source>
        <dbReference type="ARBA" id="ARBA00023006"/>
    </source>
</evidence>
<dbReference type="STRING" id="334426.A0A158PI33"/>
<dbReference type="OrthoDB" id="447953at2759"/>
<dbReference type="GO" id="GO:0034045">
    <property type="term" value="C:phagophore assembly site membrane"/>
    <property type="evidence" value="ECO:0007669"/>
    <property type="project" value="TreeGrafter"/>
</dbReference>
<feature type="region of interest" description="Disordered" evidence="4">
    <location>
        <begin position="517"/>
        <end position="581"/>
    </location>
</feature>
<keyword evidence="1" id="KW-0072">Autophagy</keyword>
<gene>
    <name evidence="6" type="ORF">ACOC_LOCUS7109</name>
</gene>
<dbReference type="WBParaSite" id="ACOC_0000710801-mRNA-1">
    <property type="protein sequence ID" value="ACOC_0000710801-mRNA-1"/>
    <property type="gene ID" value="ACOC_0000710801"/>
</dbReference>